<reference evidence="3 4" key="1">
    <citation type="submission" date="2020-12" db="EMBL/GenBank/DDBJ databases">
        <title>Concerted genomic and epigenomic changes stabilize Arabidopsis allopolyploids.</title>
        <authorList>
            <person name="Chen Z."/>
        </authorList>
    </citation>
    <scope>NUCLEOTIDE SEQUENCE [LARGE SCALE GENOMIC DNA]</scope>
    <source>
        <strain evidence="3">As9502</strain>
        <tissue evidence="3">Leaf</tissue>
    </source>
</reference>
<dbReference type="CDD" id="cd03784">
    <property type="entry name" value="GT1_Gtf-like"/>
    <property type="match status" value="1"/>
</dbReference>
<keyword evidence="1" id="KW-0808">Transferase</keyword>
<dbReference type="Pfam" id="PF00201">
    <property type="entry name" value="UDPGT"/>
    <property type="match status" value="1"/>
</dbReference>
<sequence length="249" mass="27100">MNNLFNRLGFGYRPQAQVDPSSAAIAQGPDDDVPAPGQQFAQFGAGCVWGVELAYQRVPGVTKTEVGYSHGLLHNPDQSYHSITKPVLPLLQSQHHSDETNPLPEGFETAGDRGIVIPWCCEMTVLSHDSVGGFLTHCGWNSILETIWCEVPVLCFPLLTDQVTNRKLVVDDWEIGINLCEDKSDFGRDEVGRNINRLMCGVSKEKIGRVKMSLEGAVRNSGSSSEMNLGLFIDGLLSKVGLSNGKASI</sequence>
<protein>
    <submittedName>
        <fullName evidence="3">Peptide methionine sulfoxide reductase MsrA</fullName>
    </submittedName>
</protein>
<evidence type="ECO:0000313" key="3">
    <source>
        <dbReference type="EMBL" id="KAG7547867.1"/>
    </source>
</evidence>
<dbReference type="OrthoDB" id="5835829at2759"/>
<comment type="caution">
    <text evidence="3">The sequence shown here is derived from an EMBL/GenBank/DDBJ whole genome shotgun (WGS) entry which is preliminary data.</text>
</comment>
<dbReference type="GO" id="GO:0008113">
    <property type="term" value="F:peptide-methionine (S)-S-oxide reductase activity"/>
    <property type="evidence" value="ECO:0007669"/>
    <property type="project" value="InterPro"/>
</dbReference>
<dbReference type="InterPro" id="IPR002213">
    <property type="entry name" value="UDP_glucos_trans"/>
</dbReference>
<dbReference type="InterPro" id="IPR002569">
    <property type="entry name" value="Met_Sox_Rdtase_MsrA_dom"/>
</dbReference>
<organism evidence="3 4">
    <name type="scientific">Arabidopsis suecica</name>
    <name type="common">Swedish thale-cress</name>
    <name type="synonym">Cardaminopsis suecica</name>
    <dbReference type="NCBI Taxonomy" id="45249"/>
    <lineage>
        <taxon>Eukaryota</taxon>
        <taxon>Viridiplantae</taxon>
        <taxon>Streptophyta</taxon>
        <taxon>Embryophyta</taxon>
        <taxon>Tracheophyta</taxon>
        <taxon>Spermatophyta</taxon>
        <taxon>Magnoliopsida</taxon>
        <taxon>eudicotyledons</taxon>
        <taxon>Gunneridae</taxon>
        <taxon>Pentapetalae</taxon>
        <taxon>rosids</taxon>
        <taxon>malvids</taxon>
        <taxon>Brassicales</taxon>
        <taxon>Brassicaceae</taxon>
        <taxon>Camelineae</taxon>
        <taxon>Arabidopsis</taxon>
    </lineage>
</organism>
<dbReference type="PANTHER" id="PTHR48045">
    <property type="entry name" value="UDP-GLYCOSYLTRANSFERASE 72B1"/>
    <property type="match status" value="1"/>
</dbReference>
<accession>A0A8T1YNQ5</accession>
<keyword evidence="4" id="KW-1185">Reference proteome</keyword>
<dbReference type="Pfam" id="PF01625">
    <property type="entry name" value="PMSR"/>
    <property type="match status" value="1"/>
</dbReference>
<evidence type="ECO:0000313" key="4">
    <source>
        <dbReference type="Proteomes" id="UP000694251"/>
    </source>
</evidence>
<evidence type="ECO:0000259" key="2">
    <source>
        <dbReference type="Pfam" id="PF01625"/>
    </source>
</evidence>
<evidence type="ECO:0000256" key="1">
    <source>
        <dbReference type="ARBA" id="ARBA00022679"/>
    </source>
</evidence>
<dbReference type="AlphaFoldDB" id="A0A8T1YNQ5"/>
<dbReference type="EMBL" id="JAEFBJ010000012">
    <property type="protein sequence ID" value="KAG7547867.1"/>
    <property type="molecule type" value="Genomic_DNA"/>
</dbReference>
<feature type="domain" description="Peptide methionine sulphoxide reductase MsrA" evidence="2">
    <location>
        <begin position="41"/>
        <end position="83"/>
    </location>
</feature>
<name>A0A8T1YNQ5_ARASU</name>
<gene>
    <name evidence="3" type="ORF">ISN44_As12g030730</name>
</gene>
<proteinExistence type="predicted"/>
<dbReference type="PANTHER" id="PTHR48045:SF39">
    <property type="entry name" value="UDP-GLYCOSYLTRANSFERASE 86A1-LIKE"/>
    <property type="match status" value="1"/>
</dbReference>
<dbReference type="GO" id="GO:0008194">
    <property type="term" value="F:UDP-glycosyltransferase activity"/>
    <property type="evidence" value="ECO:0007669"/>
    <property type="project" value="InterPro"/>
</dbReference>
<dbReference type="Proteomes" id="UP000694251">
    <property type="component" value="Chromosome 12"/>
</dbReference>